<feature type="transmembrane region" description="Helical" evidence="6">
    <location>
        <begin position="253"/>
        <end position="270"/>
    </location>
</feature>
<reference evidence="7" key="1">
    <citation type="submission" date="2020-01" db="EMBL/GenBank/DDBJ databases">
        <authorList>
            <person name="Meier V. D."/>
            <person name="Meier V D."/>
        </authorList>
    </citation>
    <scope>NUCLEOTIDE SEQUENCE</scope>
    <source>
        <strain evidence="7">HLG_WM_MAG_01</strain>
    </source>
</reference>
<evidence type="ECO:0000313" key="7">
    <source>
        <dbReference type="EMBL" id="CAA6826055.1"/>
    </source>
</evidence>
<name>A0A6S6U300_9BACT</name>
<dbReference type="EMBL" id="CACVAS010000142">
    <property type="protein sequence ID" value="CAA6826055.1"/>
    <property type="molecule type" value="Genomic_DNA"/>
</dbReference>
<keyword evidence="2" id="KW-1003">Cell membrane</keyword>
<organism evidence="7">
    <name type="scientific">uncultured Sulfurovum sp</name>
    <dbReference type="NCBI Taxonomy" id="269237"/>
    <lineage>
        <taxon>Bacteria</taxon>
        <taxon>Pseudomonadati</taxon>
        <taxon>Campylobacterota</taxon>
        <taxon>Epsilonproteobacteria</taxon>
        <taxon>Campylobacterales</taxon>
        <taxon>Sulfurovaceae</taxon>
        <taxon>Sulfurovum</taxon>
        <taxon>environmental samples</taxon>
    </lineage>
</organism>
<keyword evidence="4 6" id="KW-1133">Transmembrane helix</keyword>
<keyword evidence="5 6" id="KW-0472">Membrane</keyword>
<evidence type="ECO:0000256" key="4">
    <source>
        <dbReference type="ARBA" id="ARBA00022989"/>
    </source>
</evidence>
<dbReference type="PANTHER" id="PTHR30250:SF26">
    <property type="entry name" value="PSMA PROTEIN"/>
    <property type="match status" value="1"/>
</dbReference>
<feature type="transmembrane region" description="Helical" evidence="6">
    <location>
        <begin position="116"/>
        <end position="139"/>
    </location>
</feature>
<evidence type="ECO:0000256" key="3">
    <source>
        <dbReference type="ARBA" id="ARBA00022692"/>
    </source>
</evidence>
<feature type="transmembrane region" description="Helical" evidence="6">
    <location>
        <begin position="160"/>
        <end position="181"/>
    </location>
</feature>
<dbReference type="AlphaFoldDB" id="A0A6S6U300"/>
<feature type="transmembrane region" description="Helical" evidence="6">
    <location>
        <begin position="85"/>
        <end position="110"/>
    </location>
</feature>
<feature type="transmembrane region" description="Helical" evidence="6">
    <location>
        <begin position="347"/>
        <end position="366"/>
    </location>
</feature>
<dbReference type="InterPro" id="IPR050833">
    <property type="entry name" value="Poly_Biosynth_Transport"/>
</dbReference>
<gene>
    <name evidence="7" type="ORF">HELGO_WM24854</name>
</gene>
<sequence length="462" mass="51663">MSSAERIFKSSTASAASLVARVAQQLLLVPILILVWPTELYGEWLIISAIPIFLSLSDFGFVLAGSNELSRRASIETQSSVQQFYNVYSVYFQRWSIFIMFVLALCSFLLPLKKLMGLQLISTIDTSIIFFLLSLSALISQNSLTLFAGLRSKGKTHYGLWVRVILALLQIVLAFILVWLLESSPVVLASGMFILSLGAYLLEWILLKRIGLTQKANIFLPLKDNIPMKPYFAMGLEMMLIPLAQALILQGSILLIGKLLGPVYVVLFATHRTLTRLSSSVLQVFSNPLMAEAGLMQRPEDKKPLTKIVCLLSRVTFWLSIIIFIGFMLLGKWIYTLWVQGKIDFDFNLITILLIAVVAESLWRIITSVRMGSNRHRPVAWGYFVFTIIGLLLASYLSIDYGILGVAIGVTSVDVLMMILSIYTIRGILDVSIVVFISGLIIPPIKEANNLIQKKIFKRVSK</sequence>
<feature type="transmembrane region" description="Helical" evidence="6">
    <location>
        <begin position="44"/>
        <end position="64"/>
    </location>
</feature>
<proteinExistence type="predicted"/>
<keyword evidence="3 6" id="KW-0812">Transmembrane</keyword>
<protein>
    <submittedName>
        <fullName evidence="7">Uncharacterized protein</fullName>
    </submittedName>
</protein>
<feature type="transmembrane region" description="Helical" evidence="6">
    <location>
        <begin position="187"/>
        <end position="207"/>
    </location>
</feature>
<evidence type="ECO:0000256" key="5">
    <source>
        <dbReference type="ARBA" id="ARBA00023136"/>
    </source>
</evidence>
<evidence type="ECO:0000256" key="1">
    <source>
        <dbReference type="ARBA" id="ARBA00004651"/>
    </source>
</evidence>
<dbReference type="GO" id="GO:0005886">
    <property type="term" value="C:plasma membrane"/>
    <property type="evidence" value="ECO:0007669"/>
    <property type="project" value="UniProtKB-SubCell"/>
</dbReference>
<feature type="transmembrane region" description="Helical" evidence="6">
    <location>
        <begin position="378"/>
        <end position="397"/>
    </location>
</feature>
<feature type="transmembrane region" description="Helical" evidence="6">
    <location>
        <begin position="403"/>
        <end position="420"/>
    </location>
</feature>
<evidence type="ECO:0000256" key="6">
    <source>
        <dbReference type="SAM" id="Phobius"/>
    </source>
</evidence>
<dbReference type="PANTHER" id="PTHR30250">
    <property type="entry name" value="PST FAMILY PREDICTED COLANIC ACID TRANSPORTER"/>
    <property type="match status" value="1"/>
</dbReference>
<comment type="subcellular location">
    <subcellularLocation>
        <location evidence="1">Cell membrane</location>
        <topology evidence="1">Multi-pass membrane protein</topology>
    </subcellularLocation>
</comment>
<evidence type="ECO:0000256" key="2">
    <source>
        <dbReference type="ARBA" id="ARBA00022475"/>
    </source>
</evidence>
<feature type="transmembrane region" description="Helical" evidence="6">
    <location>
        <begin position="315"/>
        <end position="335"/>
    </location>
</feature>
<accession>A0A6S6U300</accession>
<feature type="transmembrane region" description="Helical" evidence="6">
    <location>
        <begin position="12"/>
        <end position="38"/>
    </location>
</feature>